<gene>
    <name evidence="2" type="ORF">MSPICULIGERA_LOCUS25616</name>
</gene>
<accession>A0AA36GBJ6</accession>
<feature type="region of interest" description="Disordered" evidence="1">
    <location>
        <begin position="254"/>
        <end position="326"/>
    </location>
</feature>
<evidence type="ECO:0000313" key="3">
    <source>
        <dbReference type="Proteomes" id="UP001177023"/>
    </source>
</evidence>
<proteinExistence type="predicted"/>
<keyword evidence="3" id="KW-1185">Reference proteome</keyword>
<feature type="compositionally biased region" description="Basic residues" evidence="1">
    <location>
        <begin position="317"/>
        <end position="326"/>
    </location>
</feature>
<evidence type="ECO:0000313" key="2">
    <source>
        <dbReference type="EMBL" id="CAJ0587661.1"/>
    </source>
</evidence>
<name>A0AA36GBJ6_9BILA</name>
<evidence type="ECO:0000256" key="1">
    <source>
        <dbReference type="SAM" id="MobiDB-lite"/>
    </source>
</evidence>
<reference evidence="2" key="1">
    <citation type="submission" date="2023-06" db="EMBL/GenBank/DDBJ databases">
        <authorList>
            <person name="Delattre M."/>
        </authorList>
    </citation>
    <scope>NUCLEOTIDE SEQUENCE</scope>
    <source>
        <strain evidence="2">AF72</strain>
    </source>
</reference>
<feature type="compositionally biased region" description="Low complexity" evidence="1">
    <location>
        <begin position="262"/>
        <end position="271"/>
    </location>
</feature>
<comment type="caution">
    <text evidence="2">The sequence shown here is derived from an EMBL/GenBank/DDBJ whole genome shotgun (WGS) entry which is preliminary data.</text>
</comment>
<protein>
    <submittedName>
        <fullName evidence="2">Uncharacterized protein</fullName>
    </submittedName>
</protein>
<organism evidence="2 3">
    <name type="scientific">Mesorhabditis spiculigera</name>
    <dbReference type="NCBI Taxonomy" id="96644"/>
    <lineage>
        <taxon>Eukaryota</taxon>
        <taxon>Metazoa</taxon>
        <taxon>Ecdysozoa</taxon>
        <taxon>Nematoda</taxon>
        <taxon>Chromadorea</taxon>
        <taxon>Rhabditida</taxon>
        <taxon>Rhabditina</taxon>
        <taxon>Rhabditomorpha</taxon>
        <taxon>Rhabditoidea</taxon>
        <taxon>Rhabditidae</taxon>
        <taxon>Mesorhabditinae</taxon>
        <taxon>Mesorhabditis</taxon>
    </lineage>
</organism>
<feature type="non-terminal residue" evidence="2">
    <location>
        <position position="326"/>
    </location>
</feature>
<dbReference type="AlphaFoldDB" id="A0AA36GBJ6"/>
<feature type="compositionally biased region" description="Basic and acidic residues" evidence="1">
    <location>
        <begin position="23"/>
        <end position="36"/>
    </location>
</feature>
<dbReference type="Proteomes" id="UP001177023">
    <property type="component" value="Unassembled WGS sequence"/>
</dbReference>
<feature type="region of interest" description="Disordered" evidence="1">
    <location>
        <begin position="1"/>
        <end position="36"/>
    </location>
</feature>
<sequence length="326" mass="37242">MGKHKNKIKLEPVEDDGMIQEPEPQKAPEEAAPKRRIFDDIGKKKKEIHRTTKIGILESRSRYKSYDVYLKHLKKHPNCGLFEMTEIRHMALPYHTMLDEEFHAGPQFIANSTLGKYRRTVDGVVFAIKSVELVGLPIILDEQTVYHADYRIKMIVFKPNKDTPIRCTIQHISKNFMSLTYLECVQVKIFGTEKWKHKLNGHVLQLGDQLLVRPLHTETRGTAMAVVAGFMKVLTRTATEREVAAGHSFKRSKIFPDDEAEVPAAEQVEAPTDIPTETQAEAPADSQAETPKRTKKKRKHSETEIKTEEVTPEVQPKKSKKSKLIE</sequence>
<dbReference type="EMBL" id="CATQJA010002710">
    <property type="protein sequence ID" value="CAJ0587661.1"/>
    <property type="molecule type" value="Genomic_DNA"/>
</dbReference>